<accession>A0A2P2JHA0</accession>
<proteinExistence type="predicted"/>
<evidence type="ECO:0000313" key="1">
    <source>
        <dbReference type="EMBL" id="MBW92858.1"/>
    </source>
</evidence>
<organism evidence="1">
    <name type="scientific">Rhizophora mucronata</name>
    <name type="common">Asiatic mangrove</name>
    <dbReference type="NCBI Taxonomy" id="61149"/>
    <lineage>
        <taxon>Eukaryota</taxon>
        <taxon>Viridiplantae</taxon>
        <taxon>Streptophyta</taxon>
        <taxon>Embryophyta</taxon>
        <taxon>Tracheophyta</taxon>
        <taxon>Spermatophyta</taxon>
        <taxon>Magnoliopsida</taxon>
        <taxon>eudicotyledons</taxon>
        <taxon>Gunneridae</taxon>
        <taxon>Pentapetalae</taxon>
        <taxon>rosids</taxon>
        <taxon>fabids</taxon>
        <taxon>Malpighiales</taxon>
        <taxon>Rhizophoraceae</taxon>
        <taxon>Rhizophora</taxon>
    </lineage>
</organism>
<dbReference type="EMBL" id="GGEC01012375">
    <property type="protein sequence ID" value="MBW92858.1"/>
    <property type="molecule type" value="Transcribed_RNA"/>
</dbReference>
<protein>
    <submittedName>
        <fullName evidence="1">Uncharacterized protein</fullName>
    </submittedName>
</protein>
<reference evidence="1" key="1">
    <citation type="submission" date="2018-02" db="EMBL/GenBank/DDBJ databases">
        <title>Rhizophora mucronata_Transcriptome.</title>
        <authorList>
            <person name="Meera S.P."/>
            <person name="Sreeshan A."/>
            <person name="Augustine A."/>
        </authorList>
    </citation>
    <scope>NUCLEOTIDE SEQUENCE</scope>
    <source>
        <tissue evidence="1">Leaf</tissue>
    </source>
</reference>
<name>A0A2P2JHA0_RHIMU</name>
<dbReference type="AlphaFoldDB" id="A0A2P2JHA0"/>
<sequence length="16" mass="1898">METKKIALTRQQKPLL</sequence>